<keyword evidence="4" id="KW-1185">Reference proteome</keyword>
<sequence length="133" mass="15063">MMNQTKANHILLVDDDEDDQFLVQQVIKQYSPDSSIDVLGDGEQLLDALEQSPRLPDLVLLDLNMPRMGGLEALGHIRANEAYEHLPIIILTTSDSSQDRQQAQRLQATDYLVKPGNTQQMNQLVLAIKRQWL</sequence>
<gene>
    <name evidence="3" type="ORF">GK091_25195</name>
</gene>
<accession>A0A6M0IPK5</accession>
<organism evidence="3 4">
    <name type="scientific">Spirosoma agri</name>
    <dbReference type="NCBI Taxonomy" id="1987381"/>
    <lineage>
        <taxon>Bacteria</taxon>
        <taxon>Pseudomonadati</taxon>
        <taxon>Bacteroidota</taxon>
        <taxon>Cytophagia</taxon>
        <taxon>Cytophagales</taxon>
        <taxon>Cytophagaceae</taxon>
        <taxon>Spirosoma</taxon>
    </lineage>
</organism>
<dbReference type="PANTHER" id="PTHR44520">
    <property type="entry name" value="RESPONSE REGULATOR RCP1-RELATED"/>
    <property type="match status" value="1"/>
</dbReference>
<dbReference type="SMART" id="SM00448">
    <property type="entry name" value="REC"/>
    <property type="match status" value="1"/>
</dbReference>
<dbReference type="InterPro" id="IPR011006">
    <property type="entry name" value="CheY-like_superfamily"/>
</dbReference>
<dbReference type="InterPro" id="IPR001789">
    <property type="entry name" value="Sig_transdc_resp-reg_receiver"/>
</dbReference>
<dbReference type="Gene3D" id="3.40.50.2300">
    <property type="match status" value="1"/>
</dbReference>
<feature type="modified residue" description="4-aspartylphosphate" evidence="1">
    <location>
        <position position="62"/>
    </location>
</feature>
<dbReference type="Pfam" id="PF00072">
    <property type="entry name" value="Response_reg"/>
    <property type="match status" value="1"/>
</dbReference>
<proteinExistence type="predicted"/>
<reference evidence="3 4" key="1">
    <citation type="submission" date="2020-02" db="EMBL/GenBank/DDBJ databases">
        <title>Draft genome sequence of two Spirosoma agri KCTC 52727 and Spirosoma terrae KCTC 52035.</title>
        <authorList>
            <person name="Rojas J."/>
            <person name="Ambika Manirajan B."/>
            <person name="Ratering S."/>
            <person name="Suarez C."/>
            <person name="Schnell S."/>
        </authorList>
    </citation>
    <scope>NUCLEOTIDE SEQUENCE [LARGE SCALE GENOMIC DNA]</scope>
    <source>
        <strain evidence="3 4">KCTC 52727</strain>
    </source>
</reference>
<evidence type="ECO:0000313" key="3">
    <source>
        <dbReference type="EMBL" id="NEU70198.1"/>
    </source>
</evidence>
<feature type="domain" description="Response regulatory" evidence="2">
    <location>
        <begin position="9"/>
        <end position="129"/>
    </location>
</feature>
<evidence type="ECO:0000313" key="4">
    <source>
        <dbReference type="Proteomes" id="UP000477386"/>
    </source>
</evidence>
<dbReference type="EMBL" id="JAAGNZ010000003">
    <property type="protein sequence ID" value="NEU70198.1"/>
    <property type="molecule type" value="Genomic_DNA"/>
</dbReference>
<comment type="caution">
    <text evidence="3">The sequence shown here is derived from an EMBL/GenBank/DDBJ whole genome shotgun (WGS) entry which is preliminary data.</text>
</comment>
<dbReference type="CDD" id="cd17557">
    <property type="entry name" value="REC_Rcp-like"/>
    <property type="match status" value="1"/>
</dbReference>
<dbReference type="GO" id="GO:0000160">
    <property type="term" value="P:phosphorelay signal transduction system"/>
    <property type="evidence" value="ECO:0007669"/>
    <property type="project" value="InterPro"/>
</dbReference>
<dbReference type="InterPro" id="IPR052893">
    <property type="entry name" value="TCS_response_regulator"/>
</dbReference>
<dbReference type="AlphaFoldDB" id="A0A6M0IPK5"/>
<dbReference type="SUPFAM" id="SSF52172">
    <property type="entry name" value="CheY-like"/>
    <property type="match status" value="1"/>
</dbReference>
<keyword evidence="1" id="KW-0597">Phosphoprotein</keyword>
<protein>
    <submittedName>
        <fullName evidence="3">Response regulator</fullName>
    </submittedName>
</protein>
<dbReference type="RefSeq" id="WP_164043496.1">
    <property type="nucleotide sequence ID" value="NZ_JAAGNZ010000003.1"/>
</dbReference>
<name>A0A6M0IPK5_9BACT</name>
<dbReference type="PROSITE" id="PS50110">
    <property type="entry name" value="RESPONSE_REGULATORY"/>
    <property type="match status" value="1"/>
</dbReference>
<dbReference type="Proteomes" id="UP000477386">
    <property type="component" value="Unassembled WGS sequence"/>
</dbReference>
<evidence type="ECO:0000259" key="2">
    <source>
        <dbReference type="PROSITE" id="PS50110"/>
    </source>
</evidence>
<evidence type="ECO:0000256" key="1">
    <source>
        <dbReference type="PROSITE-ProRule" id="PRU00169"/>
    </source>
</evidence>